<proteinExistence type="predicted"/>
<comment type="caution">
    <text evidence="1">The sequence shown here is derived from an EMBL/GenBank/DDBJ whole genome shotgun (WGS) entry which is preliminary data.</text>
</comment>
<dbReference type="AlphaFoldDB" id="X6LJT8"/>
<evidence type="ECO:0000313" key="1">
    <source>
        <dbReference type="EMBL" id="ETO01382.1"/>
    </source>
</evidence>
<dbReference type="Proteomes" id="UP000023152">
    <property type="component" value="Unassembled WGS sequence"/>
</dbReference>
<protein>
    <submittedName>
        <fullName evidence="1">Uncharacterized protein</fullName>
    </submittedName>
</protein>
<reference evidence="1 2" key="1">
    <citation type="journal article" date="2013" name="Curr. Biol.">
        <title>The Genome of the Foraminiferan Reticulomyxa filosa.</title>
        <authorList>
            <person name="Glockner G."/>
            <person name="Hulsmann N."/>
            <person name="Schleicher M."/>
            <person name="Noegel A.A."/>
            <person name="Eichinger L."/>
            <person name="Gallinger C."/>
            <person name="Pawlowski J."/>
            <person name="Sierra R."/>
            <person name="Euteneuer U."/>
            <person name="Pillet L."/>
            <person name="Moustafa A."/>
            <person name="Platzer M."/>
            <person name="Groth M."/>
            <person name="Szafranski K."/>
            <person name="Schliwa M."/>
        </authorList>
    </citation>
    <scope>NUCLEOTIDE SEQUENCE [LARGE SCALE GENOMIC DNA]</scope>
</reference>
<sequence length="312" mass="36738">MKNDIQKKNGYICETILHDEQKIMDFVTIYPAITQFSISFELIEYWLDLLQYLCISTETLDVVVQCYKQNLKKHIDIYFAGYQVNLNERQLNDAIEFLMNVFEIEKITICKEYAYALATISSQLGGKQLDNALQYEDNRKKCAELIGGWDPFSFLTFRIFLIFEIYVRIKREGRNFIGLPRDATFKKLYEKGIKELQVQLTTYWDYVTIEEFKHKCPDLMNDWDCNVVNRLMNLKLMSSNLCFELSLVVGYEGHCIYLSLCKTLDYVLVRVDNRWMDTVPLDTSHPKNGALIQSYLVAYFKLNGFDIDKNKE</sequence>
<name>X6LJT8_RETFI</name>
<dbReference type="EMBL" id="ASPP01038457">
    <property type="protein sequence ID" value="ETO01382.1"/>
    <property type="molecule type" value="Genomic_DNA"/>
</dbReference>
<organism evidence="1 2">
    <name type="scientific">Reticulomyxa filosa</name>
    <dbReference type="NCBI Taxonomy" id="46433"/>
    <lineage>
        <taxon>Eukaryota</taxon>
        <taxon>Sar</taxon>
        <taxon>Rhizaria</taxon>
        <taxon>Retaria</taxon>
        <taxon>Foraminifera</taxon>
        <taxon>Monothalamids</taxon>
        <taxon>Reticulomyxidae</taxon>
        <taxon>Reticulomyxa</taxon>
    </lineage>
</organism>
<evidence type="ECO:0000313" key="2">
    <source>
        <dbReference type="Proteomes" id="UP000023152"/>
    </source>
</evidence>
<accession>X6LJT8</accession>
<keyword evidence="2" id="KW-1185">Reference proteome</keyword>
<gene>
    <name evidence="1" type="ORF">RFI_36058</name>
</gene>